<protein>
    <submittedName>
        <fullName evidence="1">Uncharacterized protein</fullName>
    </submittedName>
</protein>
<organism evidence="1">
    <name type="scientific">viral metagenome</name>
    <dbReference type="NCBI Taxonomy" id="1070528"/>
    <lineage>
        <taxon>unclassified sequences</taxon>
        <taxon>metagenomes</taxon>
        <taxon>organismal metagenomes</taxon>
    </lineage>
</organism>
<sequence length="306" mass="35831">MTSLLNNIFFIKTNQRPILERLRKYMHFGRINTISNTLLDASSNVMKQNKKEEADIEEIDMVMDNTISSQNEVINNTLTESNVDVVTYEPTVSSEPEPESQRKDFVSPKQQDTLFWCVYIAVHGYDEYMQISRNYGVKELEIKKKIADDIIASPYKMKHTNYKITKIMVQEILSELMTSQKSTSMLCLYSMAVHYNIRILIVDSTQKLLLEFLPDTSNTDVKTFVLYKDSYGKYKLDLEELSTDKVNELKTKMICLENFTKPFKAISNYKLNELEEIAKKVGVYDETKKYKKNELYEEITHKCNWQ</sequence>
<dbReference type="AlphaFoldDB" id="A0A6C0H2S2"/>
<evidence type="ECO:0000313" key="1">
    <source>
        <dbReference type="EMBL" id="QHT74343.1"/>
    </source>
</evidence>
<dbReference type="EMBL" id="MN739849">
    <property type="protein sequence ID" value="QHT74343.1"/>
    <property type="molecule type" value="Genomic_DNA"/>
</dbReference>
<name>A0A6C0H2S2_9ZZZZ</name>
<reference evidence="1" key="1">
    <citation type="journal article" date="2020" name="Nature">
        <title>Giant virus diversity and host interactions through global metagenomics.</title>
        <authorList>
            <person name="Schulz F."/>
            <person name="Roux S."/>
            <person name="Paez-Espino D."/>
            <person name="Jungbluth S."/>
            <person name="Walsh D.A."/>
            <person name="Denef V.J."/>
            <person name="McMahon K.D."/>
            <person name="Konstantinidis K.T."/>
            <person name="Eloe-Fadrosh E.A."/>
            <person name="Kyrpides N.C."/>
            <person name="Woyke T."/>
        </authorList>
    </citation>
    <scope>NUCLEOTIDE SEQUENCE</scope>
    <source>
        <strain evidence="1">GVMAG-M-3300023179-59</strain>
    </source>
</reference>
<proteinExistence type="predicted"/>
<accession>A0A6C0H2S2</accession>